<gene>
    <name evidence="1" type="ORF">IM45_809</name>
</gene>
<dbReference type="NCBIfam" id="TIGR00249">
    <property type="entry name" value="sixA"/>
    <property type="match status" value="1"/>
</dbReference>
<dbReference type="EMBL" id="CP008985">
    <property type="protein sequence ID" value="AIN47276.1"/>
    <property type="molecule type" value="Genomic_DNA"/>
</dbReference>
<dbReference type="Pfam" id="PF00300">
    <property type="entry name" value="His_Phos_1"/>
    <property type="match status" value="1"/>
</dbReference>
<dbReference type="GO" id="GO:0101006">
    <property type="term" value="F:protein histidine phosphatase activity"/>
    <property type="evidence" value="ECO:0007669"/>
    <property type="project" value="InterPro"/>
</dbReference>
<evidence type="ECO:0000313" key="1">
    <source>
        <dbReference type="EMBL" id="AIN47276.1"/>
    </source>
</evidence>
<dbReference type="GO" id="GO:0005737">
    <property type="term" value="C:cytoplasm"/>
    <property type="evidence" value="ECO:0007669"/>
    <property type="project" value="InterPro"/>
</dbReference>
<organism evidence="1 2">
    <name type="scientific">Candidatus Palibaumannia cicadellinicola</name>
    <dbReference type="NCBI Taxonomy" id="186490"/>
    <lineage>
        <taxon>Bacteria</taxon>
        <taxon>Pseudomonadati</taxon>
        <taxon>Pseudomonadota</taxon>
        <taxon>Gammaproteobacteria</taxon>
        <taxon>Candidatus Palibaumannia</taxon>
    </lineage>
</organism>
<dbReference type="SUPFAM" id="SSF53254">
    <property type="entry name" value="Phosphoglycerate mutase-like"/>
    <property type="match status" value="1"/>
</dbReference>
<dbReference type="SMART" id="SM00855">
    <property type="entry name" value="PGAM"/>
    <property type="match status" value="1"/>
</dbReference>
<dbReference type="RefSeq" id="WP_038498639.1">
    <property type="nucleotide sequence ID" value="NZ_CP008985.1"/>
</dbReference>
<dbReference type="KEGG" id="bcib:IM45_809"/>
<evidence type="ECO:0000313" key="2">
    <source>
        <dbReference type="Proteomes" id="UP000067325"/>
    </source>
</evidence>
<dbReference type="AlphaFoldDB" id="A0A088N1T9"/>
<dbReference type="CDD" id="cd07067">
    <property type="entry name" value="HP_PGM_like"/>
    <property type="match status" value="1"/>
</dbReference>
<dbReference type="InterPro" id="IPR004449">
    <property type="entry name" value="SixA"/>
</dbReference>
<dbReference type="eggNOG" id="COG2062">
    <property type="taxonomic scope" value="Bacteria"/>
</dbReference>
<reference evidence="1 2" key="1">
    <citation type="journal article" date="2014" name="MBio">
        <title>Differential genome evolution between companion symbionts in an insect-bacterial symbiosis.</title>
        <authorList>
            <person name="Bennett G.M."/>
            <person name="McCutcheon J.P."/>
            <person name="MacDonald B.R."/>
            <person name="Romanovicz D."/>
            <person name="Moran N.A."/>
        </authorList>
    </citation>
    <scope>NUCLEOTIDE SEQUENCE [LARGE SCALE GENOMIC DNA]</scope>
    <source>
        <strain evidence="1 2">BGSS</strain>
    </source>
</reference>
<dbReference type="InterPro" id="IPR029033">
    <property type="entry name" value="His_PPase_superfam"/>
</dbReference>
<proteinExistence type="predicted"/>
<dbReference type="InterPro" id="IPR013078">
    <property type="entry name" value="His_Pase_superF_clade-1"/>
</dbReference>
<dbReference type="Gene3D" id="3.40.50.1240">
    <property type="entry name" value="Phosphoglycerate mutase-like"/>
    <property type="match status" value="1"/>
</dbReference>
<protein>
    <submittedName>
        <fullName evidence="1">Phosphohistidine phosphatase SixA</fullName>
    </submittedName>
</protein>
<dbReference type="OrthoDB" id="92610at2"/>
<sequence length="156" mass="17437">MPIIIMRHGDAIIKAVNDIERSITDRGRDQSRLIARYLSDRVINIELVLVSPYLRARQTLDVLREHLVLPLAQEEVMQELIPSGNAQLICSYLKALHKKGVSNVLVISHLPLVSYLVSYLCPTEYPLILATSAVACIELDTITNSGTMSWQMQPAS</sequence>
<accession>A0A088N1T9</accession>
<dbReference type="Proteomes" id="UP000067325">
    <property type="component" value="Chromosome"/>
</dbReference>
<name>A0A088N1T9_9GAMM</name>